<dbReference type="RefSeq" id="WP_199049818.1">
    <property type="nucleotide sequence ID" value="NZ_JAELXT010000014.1"/>
</dbReference>
<keyword evidence="2" id="KW-0255">Endonuclease</keyword>
<dbReference type="Pfam" id="PF03372">
    <property type="entry name" value="Exo_endo_phos"/>
    <property type="match status" value="1"/>
</dbReference>
<keyword evidence="2" id="KW-0540">Nuclease</keyword>
<comment type="caution">
    <text evidence="2">The sequence shown here is derived from an EMBL/GenBank/DDBJ whole genome shotgun (WGS) entry which is preliminary data.</text>
</comment>
<dbReference type="InterPro" id="IPR036691">
    <property type="entry name" value="Endo/exonu/phosph_ase_sf"/>
</dbReference>
<protein>
    <submittedName>
        <fullName evidence="2">Endonuclease/exonuclease/phosphatase family protein</fullName>
    </submittedName>
</protein>
<reference evidence="3" key="1">
    <citation type="submission" date="2020-12" db="EMBL/GenBank/DDBJ databases">
        <title>Hymenobacter sp.</title>
        <authorList>
            <person name="Kim M.K."/>
        </authorList>
    </citation>
    <scope>NUCLEOTIDE SEQUENCE [LARGE SCALE GENOMIC DNA]</scope>
    <source>
        <strain evidence="3">BT325</strain>
    </source>
</reference>
<dbReference type="InterPro" id="IPR005135">
    <property type="entry name" value="Endo/exonuclease/phosphatase"/>
</dbReference>
<dbReference type="Gene3D" id="3.60.10.10">
    <property type="entry name" value="Endonuclease/exonuclease/phosphatase"/>
    <property type="match status" value="1"/>
</dbReference>
<dbReference type="Proteomes" id="UP000620670">
    <property type="component" value="Unassembled WGS sequence"/>
</dbReference>
<dbReference type="GO" id="GO:0004519">
    <property type="term" value="F:endonuclease activity"/>
    <property type="evidence" value="ECO:0007669"/>
    <property type="project" value="UniProtKB-KW"/>
</dbReference>
<evidence type="ECO:0000259" key="1">
    <source>
        <dbReference type="Pfam" id="PF03372"/>
    </source>
</evidence>
<evidence type="ECO:0000313" key="2">
    <source>
        <dbReference type="EMBL" id="MBJ6126580.1"/>
    </source>
</evidence>
<keyword evidence="2" id="KW-0378">Hydrolase</keyword>
<sequence length="228" mass="25701">MRIVTWNVCDGFNRKFGHLERLDPDLAIIQEVRPGCLAFAGLSERSLWLGDEGQKGLAVIGYGGWKLSPAMSISERWFCPVIAHNGSQVLHIVAVWVDSSQECGPPTLSALAKLRDFVEAAPTIIAGDFNHCVAMDKRKSPGKRFSDVLKIFDELGLASAWHDHKQEEHGQETAATLYWTWNRDRQFHIDFLFRSRSIDVEQALLGTYEQYVPTKISDHVPLVVDLKI</sequence>
<dbReference type="SUPFAM" id="SSF56219">
    <property type="entry name" value="DNase I-like"/>
    <property type="match status" value="1"/>
</dbReference>
<dbReference type="EMBL" id="JAELXT010000014">
    <property type="protein sequence ID" value="MBJ6126580.1"/>
    <property type="molecule type" value="Genomic_DNA"/>
</dbReference>
<evidence type="ECO:0000313" key="3">
    <source>
        <dbReference type="Proteomes" id="UP000620670"/>
    </source>
</evidence>
<proteinExistence type="predicted"/>
<keyword evidence="3" id="KW-1185">Reference proteome</keyword>
<organism evidence="2 3">
    <name type="scientific">Microvirga splendida</name>
    <dbReference type="NCBI Taxonomy" id="2795727"/>
    <lineage>
        <taxon>Bacteria</taxon>
        <taxon>Pseudomonadati</taxon>
        <taxon>Pseudomonadota</taxon>
        <taxon>Alphaproteobacteria</taxon>
        <taxon>Hyphomicrobiales</taxon>
        <taxon>Methylobacteriaceae</taxon>
        <taxon>Microvirga</taxon>
    </lineage>
</organism>
<accession>A0ABS0Y2P7</accession>
<gene>
    <name evidence="2" type="ORF">JAO75_14320</name>
</gene>
<feature type="domain" description="Endonuclease/exonuclease/phosphatase" evidence="1">
    <location>
        <begin position="19"/>
        <end position="219"/>
    </location>
</feature>
<name>A0ABS0Y2P7_9HYPH</name>